<feature type="signal peptide" evidence="6">
    <location>
        <begin position="1"/>
        <end position="19"/>
    </location>
</feature>
<proteinExistence type="inferred from homology"/>
<evidence type="ECO:0000256" key="5">
    <source>
        <dbReference type="ARBA" id="ARBA00023237"/>
    </source>
</evidence>
<organism evidence="9 10">
    <name type="scientific">Leeuwenhoekiella polynyae</name>
    <dbReference type="NCBI Taxonomy" id="1550906"/>
    <lineage>
        <taxon>Bacteria</taxon>
        <taxon>Pseudomonadati</taxon>
        <taxon>Bacteroidota</taxon>
        <taxon>Flavobacteriia</taxon>
        <taxon>Flavobacteriales</taxon>
        <taxon>Flavobacteriaceae</taxon>
        <taxon>Leeuwenhoekiella</taxon>
    </lineage>
</organism>
<comment type="subcellular location">
    <subcellularLocation>
        <location evidence="1">Cell outer membrane</location>
    </subcellularLocation>
</comment>
<evidence type="ECO:0000256" key="4">
    <source>
        <dbReference type="ARBA" id="ARBA00023136"/>
    </source>
</evidence>
<name>A0A4Q0P2S1_9FLAO</name>
<dbReference type="PROSITE" id="PS51257">
    <property type="entry name" value="PROKAR_LIPOPROTEIN"/>
    <property type="match status" value="1"/>
</dbReference>
<sequence length="474" mass="52409">MKFIYKTLLLSLFTGLVFSSCDDFVEEVDIVDPVAEEGEDYQPVDFVNGVYGMHTEFSYAFSYLGITDMISDNSDKGSSPTDSGTDKRALDELNFTSSSISVTAMWTIWYKTIGRASQTIEIANTFEGQTAVPSARVIGEAKFLRALNYFWLVRSFGAIPIQEINLVERAPVEEVYDYIEQDLVDAIDALPLKSDYTNTELGRATKGAAQGLLAKVYLYQKKWQEAADIANTVITSNQYSLDPNYANVWRVTGENGPGSLFEIQARGEIPQHGVQQYSQVQGARGGDNGWGWGFNTPSQNLEDAFNAAGDNIRRDATIIFAGETLFDGRIVDAGVENPRYSEKAYSSANAGQSDGDKNIRVLRYAEVLLIRAEALNELGQTSAALAPLNLVRSRVELPAVTSTDQGTVRQAIWTERRLELAMEHDRWFDLVRTGQAESAMAADGKTFIVGKHELFPIPNNQLVQTPEMGQNPGY</sequence>
<dbReference type="Pfam" id="PF07980">
    <property type="entry name" value="SusD_RagB"/>
    <property type="match status" value="1"/>
</dbReference>
<evidence type="ECO:0000259" key="7">
    <source>
        <dbReference type="Pfam" id="PF07980"/>
    </source>
</evidence>
<evidence type="ECO:0000313" key="9">
    <source>
        <dbReference type="EMBL" id="RXG20555.1"/>
    </source>
</evidence>
<evidence type="ECO:0000259" key="8">
    <source>
        <dbReference type="Pfam" id="PF14322"/>
    </source>
</evidence>
<reference evidence="9 10" key="1">
    <citation type="submission" date="2018-07" db="EMBL/GenBank/DDBJ databases">
        <title>Leeuwenhoekiella genomics.</title>
        <authorList>
            <person name="Tahon G."/>
            <person name="Willems A."/>
        </authorList>
    </citation>
    <scope>NUCLEOTIDE SEQUENCE [LARGE SCALE GENOMIC DNA]</scope>
    <source>
        <strain evidence="9 10">LMG 29608</strain>
    </source>
</reference>
<feature type="domain" description="RagB/SusD" evidence="7">
    <location>
        <begin position="344"/>
        <end position="474"/>
    </location>
</feature>
<protein>
    <submittedName>
        <fullName evidence="9">Putative outer membrane starch-binding protein</fullName>
    </submittedName>
</protein>
<dbReference type="Proteomes" id="UP000289859">
    <property type="component" value="Unassembled WGS sequence"/>
</dbReference>
<gene>
    <name evidence="9" type="ORF">DSM02_2408</name>
</gene>
<keyword evidence="10" id="KW-1185">Reference proteome</keyword>
<keyword evidence="5" id="KW-0998">Cell outer membrane</keyword>
<evidence type="ECO:0000256" key="2">
    <source>
        <dbReference type="ARBA" id="ARBA00006275"/>
    </source>
</evidence>
<dbReference type="RefSeq" id="WP_128765825.1">
    <property type="nucleotide sequence ID" value="NZ_JBHUOO010000008.1"/>
</dbReference>
<dbReference type="InterPro" id="IPR011990">
    <property type="entry name" value="TPR-like_helical_dom_sf"/>
</dbReference>
<dbReference type="Pfam" id="PF14322">
    <property type="entry name" value="SusD-like_3"/>
    <property type="match status" value="1"/>
</dbReference>
<dbReference type="InterPro" id="IPR012944">
    <property type="entry name" value="SusD_RagB_dom"/>
</dbReference>
<dbReference type="SUPFAM" id="SSF48452">
    <property type="entry name" value="TPR-like"/>
    <property type="match status" value="1"/>
</dbReference>
<dbReference type="Gene3D" id="1.25.40.390">
    <property type="match status" value="1"/>
</dbReference>
<dbReference type="GO" id="GO:0009279">
    <property type="term" value="C:cell outer membrane"/>
    <property type="evidence" value="ECO:0007669"/>
    <property type="project" value="UniProtKB-SubCell"/>
</dbReference>
<dbReference type="AlphaFoldDB" id="A0A4Q0P2S1"/>
<dbReference type="InterPro" id="IPR033985">
    <property type="entry name" value="SusD-like_N"/>
</dbReference>
<accession>A0A4Q0P2S1</accession>
<dbReference type="CDD" id="cd08977">
    <property type="entry name" value="SusD"/>
    <property type="match status" value="1"/>
</dbReference>
<comment type="similarity">
    <text evidence="2">Belongs to the SusD family.</text>
</comment>
<feature type="chain" id="PRO_5020516789" evidence="6">
    <location>
        <begin position="20"/>
        <end position="474"/>
    </location>
</feature>
<evidence type="ECO:0000313" key="10">
    <source>
        <dbReference type="Proteomes" id="UP000289859"/>
    </source>
</evidence>
<feature type="domain" description="SusD-like N-terminal" evidence="8">
    <location>
        <begin position="95"/>
        <end position="218"/>
    </location>
</feature>
<evidence type="ECO:0000256" key="1">
    <source>
        <dbReference type="ARBA" id="ARBA00004442"/>
    </source>
</evidence>
<dbReference type="EMBL" id="QOVK01000010">
    <property type="protein sequence ID" value="RXG20555.1"/>
    <property type="molecule type" value="Genomic_DNA"/>
</dbReference>
<keyword evidence="3 6" id="KW-0732">Signal</keyword>
<evidence type="ECO:0000256" key="3">
    <source>
        <dbReference type="ARBA" id="ARBA00022729"/>
    </source>
</evidence>
<dbReference type="OrthoDB" id="5694214at2"/>
<comment type="caution">
    <text evidence="9">The sequence shown here is derived from an EMBL/GenBank/DDBJ whole genome shotgun (WGS) entry which is preliminary data.</text>
</comment>
<keyword evidence="4" id="KW-0472">Membrane</keyword>
<evidence type="ECO:0000256" key="6">
    <source>
        <dbReference type="SAM" id="SignalP"/>
    </source>
</evidence>